<evidence type="ECO:0000313" key="1">
    <source>
        <dbReference type="EMBL" id="KAB2397080.1"/>
    </source>
</evidence>
<accession>A0A9W7UXE4</accession>
<dbReference type="RefSeq" id="WP_151521959.1">
    <property type="nucleotide sequence ID" value="NZ_WBPL01000018.1"/>
</dbReference>
<comment type="caution">
    <text evidence="1">The sequence shown here is derived from an EMBL/GenBank/DDBJ whole genome shotgun (WGS) entry which is preliminary data.</text>
</comment>
<proteinExistence type="predicted"/>
<reference evidence="1 2" key="1">
    <citation type="submission" date="2019-10" db="EMBL/GenBank/DDBJ databases">
        <title>Bacillus from the desert of Cuatro Cinegas, Coahuila.</title>
        <authorList>
            <person name="Olmedo-Alvarez G."/>
            <person name="Saldana S."/>
            <person name="Barcelo D."/>
        </authorList>
    </citation>
    <scope>NUCLEOTIDE SEQUENCE [LARGE SCALE GENOMIC DNA]</scope>
    <source>
        <strain evidence="1 2">CH417_13T</strain>
    </source>
</reference>
<organism evidence="1 2">
    <name type="scientific">Bacillus cereus</name>
    <dbReference type="NCBI Taxonomy" id="1396"/>
    <lineage>
        <taxon>Bacteria</taxon>
        <taxon>Bacillati</taxon>
        <taxon>Bacillota</taxon>
        <taxon>Bacilli</taxon>
        <taxon>Bacillales</taxon>
        <taxon>Bacillaceae</taxon>
        <taxon>Bacillus</taxon>
        <taxon>Bacillus cereus group</taxon>
    </lineage>
</organism>
<dbReference type="Proteomes" id="UP000475765">
    <property type="component" value="Unassembled WGS sequence"/>
</dbReference>
<protein>
    <submittedName>
        <fullName evidence="1">Uncharacterized protein</fullName>
    </submittedName>
</protein>
<dbReference type="Gene3D" id="2.50.20.10">
    <property type="entry name" value="Lipoprotein localisation LolA/LolB/LppX"/>
    <property type="match status" value="1"/>
</dbReference>
<name>A0A9W7UXE4_BACCE</name>
<gene>
    <name evidence="1" type="ORF">F8172_11545</name>
</gene>
<evidence type="ECO:0000313" key="2">
    <source>
        <dbReference type="Proteomes" id="UP000475765"/>
    </source>
</evidence>
<dbReference type="AlphaFoldDB" id="A0A9W7UXE4"/>
<sequence>MIKRNKIVAGLVITGLTLGVAGYVNLPINNNQTVKAEVRNSTEEQKSLIQNKMVNSIDNFSSAQGSFLYYAKLANIDQTIEFDVKLNNKPVSHNKMKNNDGNKVSESTFDGKQHLTVFHDEKQYNLANAISNEEAPVKSQAIPAEQRYIKGPNGKNEGVKLRRDPANMGLANEVLFSQNIALGFLEEKNKWTIKGEEKYLDLPVIIITGEVPNSYAQRHGGKTFKLLVHKDTGILLNFEEYDSNNQIVFNIKVNNINIDNNQKTVMKSAVSTQQNSMSDEQKFTIKIPEGYKSMKEPQQNSEK</sequence>
<dbReference type="EMBL" id="WBPP01000014">
    <property type="protein sequence ID" value="KAB2397080.1"/>
    <property type="molecule type" value="Genomic_DNA"/>
</dbReference>